<dbReference type="EMBL" id="WIXP02000016">
    <property type="protein sequence ID" value="KAF6198117.1"/>
    <property type="molecule type" value="Genomic_DNA"/>
</dbReference>
<keyword evidence="3" id="KW-1185">Reference proteome</keyword>
<evidence type="ECO:0000313" key="2">
    <source>
        <dbReference type="EMBL" id="KAF6198117.1"/>
    </source>
</evidence>
<accession>A0A8S9WN39</accession>
<evidence type="ECO:0000313" key="3">
    <source>
        <dbReference type="Proteomes" id="UP000466442"/>
    </source>
</evidence>
<protein>
    <submittedName>
        <fullName evidence="2">Uncharacterized protein</fullName>
    </submittedName>
</protein>
<feature type="region of interest" description="Disordered" evidence="1">
    <location>
        <begin position="491"/>
        <end position="529"/>
    </location>
</feature>
<comment type="caution">
    <text evidence="2">The sequence shown here is derived from an EMBL/GenBank/DDBJ whole genome shotgun (WGS) entry which is preliminary data.</text>
</comment>
<evidence type="ECO:0000256" key="1">
    <source>
        <dbReference type="SAM" id="MobiDB-lite"/>
    </source>
</evidence>
<feature type="compositionally biased region" description="Basic and acidic residues" evidence="1">
    <location>
        <begin position="506"/>
        <end position="521"/>
    </location>
</feature>
<dbReference type="OrthoDB" id="6591897at2759"/>
<dbReference type="Proteomes" id="UP000466442">
    <property type="component" value="Linkage Group LG16"/>
</dbReference>
<proteinExistence type="predicted"/>
<gene>
    <name evidence="2" type="ORF">GE061_007864</name>
</gene>
<dbReference type="AlphaFoldDB" id="A0A8S9WN39"/>
<reference evidence="2" key="1">
    <citation type="journal article" date="2021" name="Mol. Ecol. Resour.">
        <title>Apolygus lucorum genome provides insights into omnivorousness and mesophyll feeding.</title>
        <authorList>
            <person name="Liu Y."/>
            <person name="Liu H."/>
            <person name="Wang H."/>
            <person name="Huang T."/>
            <person name="Liu B."/>
            <person name="Yang B."/>
            <person name="Yin L."/>
            <person name="Li B."/>
            <person name="Zhang Y."/>
            <person name="Zhang S."/>
            <person name="Jiang F."/>
            <person name="Zhang X."/>
            <person name="Ren Y."/>
            <person name="Wang B."/>
            <person name="Wang S."/>
            <person name="Lu Y."/>
            <person name="Wu K."/>
            <person name="Fan W."/>
            <person name="Wang G."/>
        </authorList>
    </citation>
    <scope>NUCLEOTIDE SEQUENCE</scope>
    <source>
        <strain evidence="2">12Hb</strain>
    </source>
</reference>
<name>A0A8S9WN39_APOLU</name>
<organism evidence="2 3">
    <name type="scientific">Apolygus lucorum</name>
    <name type="common">Small green plant bug</name>
    <name type="synonym">Lygocoris lucorum</name>
    <dbReference type="NCBI Taxonomy" id="248454"/>
    <lineage>
        <taxon>Eukaryota</taxon>
        <taxon>Metazoa</taxon>
        <taxon>Ecdysozoa</taxon>
        <taxon>Arthropoda</taxon>
        <taxon>Hexapoda</taxon>
        <taxon>Insecta</taxon>
        <taxon>Pterygota</taxon>
        <taxon>Neoptera</taxon>
        <taxon>Paraneoptera</taxon>
        <taxon>Hemiptera</taxon>
        <taxon>Heteroptera</taxon>
        <taxon>Panheteroptera</taxon>
        <taxon>Cimicomorpha</taxon>
        <taxon>Miridae</taxon>
        <taxon>Mirini</taxon>
        <taxon>Apolygus</taxon>
    </lineage>
</organism>
<sequence length="529" mass="60632">MEQRVVKIDLLDYLFSNVGVFAQLDGPGKKKIFDSRPQPVFDAVLDVVDDKRYVTRFEPKYYADFPWMTACPKRKVLFCYACLLQGRTVESVICARADIVAAAQAHETTAAHMTAYDACLSAVAAPDARKPALASKKKSLLCKLLQILYVLKCQNYFDKIGQNRQFTLKTVEFFALNGINISTDWERFFPEIVKNPKKEASLFSIFRALVVEHIKKELSQADFVSLQIEDVSEYVAKPTISVSFRYILNDKIHERFGGFYELIDFGCKIDDGTMIDILQYWEIGNKLIGISTDFHCERIPTSVPERPFQLFNVFSTNYRMNYVVVKIASVHRDVREFLGKVQVVAAFFSDVVNDVYVKNDETTQAINVPEALRSKDLAVDEYISAIFRHIKELTDLMNALRRNVNISLHLHELNKVDKVVKDPFFVFYAGFFSKLLEIGRDMSEVLVRSFGDDVNVVKLGVLTRIQELTGTLGQLEENSAKKKRRVEIFEPPDHRGRAQRFRPPRQKPDELRRGEVIHTESKSGQNGRF</sequence>